<feature type="region of interest" description="Disordered" evidence="1">
    <location>
        <begin position="293"/>
        <end position="333"/>
    </location>
</feature>
<evidence type="ECO:0000256" key="1">
    <source>
        <dbReference type="SAM" id="MobiDB-lite"/>
    </source>
</evidence>
<organism evidence="2 3">
    <name type="scientific">Candidatus Enterococcus ferrettii</name>
    <dbReference type="NCBI Taxonomy" id="2815324"/>
    <lineage>
        <taxon>Bacteria</taxon>
        <taxon>Bacillati</taxon>
        <taxon>Bacillota</taxon>
        <taxon>Bacilli</taxon>
        <taxon>Lactobacillales</taxon>
        <taxon>Enterococcaceae</taxon>
        <taxon>Enterococcus</taxon>
    </lineage>
</organism>
<feature type="compositionally biased region" description="Basic residues" evidence="1">
    <location>
        <begin position="315"/>
        <end position="333"/>
    </location>
</feature>
<dbReference type="RefSeq" id="WP_207702374.1">
    <property type="nucleotide sequence ID" value="NZ_JAFREL020000001.1"/>
</dbReference>
<feature type="region of interest" description="Disordered" evidence="1">
    <location>
        <begin position="246"/>
        <end position="279"/>
    </location>
</feature>
<comment type="caution">
    <text evidence="2">The sequence shown here is derived from an EMBL/GenBank/DDBJ whole genome shotgun (WGS) entry which is preliminary data.</text>
</comment>
<name>A0ABV0EKG2_9ENTE</name>
<keyword evidence="3" id="KW-1185">Reference proteome</keyword>
<protein>
    <submittedName>
        <fullName evidence="2">Uncharacterized protein</fullName>
    </submittedName>
</protein>
<feature type="compositionally biased region" description="Basic and acidic residues" evidence="1">
    <location>
        <begin position="303"/>
        <end position="314"/>
    </location>
</feature>
<accession>A0ABV0EKG2</accession>
<dbReference type="Proteomes" id="UP000664357">
    <property type="component" value="Unassembled WGS sequence"/>
</dbReference>
<dbReference type="EMBL" id="JAFREL020000001">
    <property type="protein sequence ID" value="MEO1769120.1"/>
    <property type="molecule type" value="Genomic_DNA"/>
</dbReference>
<evidence type="ECO:0000313" key="3">
    <source>
        <dbReference type="Proteomes" id="UP000664357"/>
    </source>
</evidence>
<sequence length="333" mass="39015">MTEKSHMTKPAQPFGKRQVFTLKKHDTLTKRLESFLFETNKTAEFIQYAVAIMIRNAFSPLNLSFIAKKKIRELFLTGEVPASVRHLCIYFQDYFETEEEWTTVINHLYKNQQEFDQLTEEARLLIEPLRPALISGEQAVDRKRNLKASFLDETGKMHNWSLSNVVCLHSPKKHMALLNILGELTVFQKDGLRQFTKVVWLDFAIDEHSRDFDIRNDEDFQHKSKKTAPEKSANILNNIDELIESTESNEKRNEALPNDIRQYPVEEQAQENEPIKLKNKPVKQLMDRMKKLKNDNFLNTPSKNDRNLEVEKAVRKVSKGSKGKKNRKRNKRK</sequence>
<reference evidence="2 3" key="1">
    <citation type="submission" date="2024-02" db="EMBL/GenBank/DDBJ databases">
        <title>The Genome Sequence of Enterococcus sp. DIV0159.</title>
        <authorList>
            <person name="Earl A."/>
            <person name="Manson A."/>
            <person name="Gilmore M."/>
            <person name="Sanders J."/>
            <person name="Shea T."/>
            <person name="Howe W."/>
            <person name="Livny J."/>
            <person name="Cuomo C."/>
            <person name="Neafsey D."/>
            <person name="Birren B."/>
        </authorList>
    </citation>
    <scope>NUCLEOTIDE SEQUENCE [LARGE SCALE GENOMIC DNA]</scope>
    <source>
        <strain evidence="2 3">665A</strain>
    </source>
</reference>
<proteinExistence type="predicted"/>
<gene>
    <name evidence="2" type="ORF">JZO67_001059</name>
</gene>
<evidence type="ECO:0000313" key="2">
    <source>
        <dbReference type="EMBL" id="MEO1769120.1"/>
    </source>
</evidence>